<keyword evidence="1" id="KW-0472">Membrane</keyword>
<dbReference type="GO" id="GO:0016747">
    <property type="term" value="F:acyltransferase activity, transferring groups other than amino-acyl groups"/>
    <property type="evidence" value="ECO:0007669"/>
    <property type="project" value="InterPro"/>
</dbReference>
<evidence type="ECO:0000313" key="3">
    <source>
        <dbReference type="EMBL" id="MSS18632.1"/>
    </source>
</evidence>
<dbReference type="Proteomes" id="UP000483362">
    <property type="component" value="Unassembled WGS sequence"/>
</dbReference>
<keyword evidence="3" id="KW-0012">Acyltransferase</keyword>
<dbReference type="AlphaFoldDB" id="A0A6L5XGQ6"/>
<feature type="transmembrane region" description="Helical" evidence="1">
    <location>
        <begin position="307"/>
        <end position="328"/>
    </location>
</feature>
<feature type="transmembrane region" description="Helical" evidence="1">
    <location>
        <begin position="235"/>
        <end position="256"/>
    </location>
</feature>
<dbReference type="Pfam" id="PF01757">
    <property type="entry name" value="Acyl_transf_3"/>
    <property type="match status" value="1"/>
</dbReference>
<dbReference type="InterPro" id="IPR002656">
    <property type="entry name" value="Acyl_transf_3_dom"/>
</dbReference>
<keyword evidence="4" id="KW-1185">Reference proteome</keyword>
<dbReference type="RefSeq" id="WP_154327706.1">
    <property type="nucleotide sequence ID" value="NZ_CP045696.1"/>
</dbReference>
<feature type="domain" description="Acyltransferase 3" evidence="2">
    <location>
        <begin position="7"/>
        <end position="328"/>
    </location>
</feature>
<keyword evidence="1" id="KW-0812">Transmembrane</keyword>
<feature type="transmembrane region" description="Helical" evidence="1">
    <location>
        <begin position="116"/>
        <end position="137"/>
    </location>
</feature>
<comment type="caution">
    <text evidence="3">The sequence shown here is derived from an EMBL/GenBank/DDBJ whole genome shotgun (WGS) entry which is preliminary data.</text>
</comment>
<feature type="transmembrane region" description="Helical" evidence="1">
    <location>
        <begin position="36"/>
        <end position="53"/>
    </location>
</feature>
<name>A0A6L5XGQ6_9BACT</name>
<organism evidence="3 4">
    <name type="scientific">Sodaliphilus pleomorphus</name>
    <dbReference type="NCBI Taxonomy" id="2606626"/>
    <lineage>
        <taxon>Bacteria</taxon>
        <taxon>Pseudomonadati</taxon>
        <taxon>Bacteroidota</taxon>
        <taxon>Bacteroidia</taxon>
        <taxon>Bacteroidales</taxon>
        <taxon>Muribaculaceae</taxon>
        <taxon>Sodaliphilus</taxon>
    </lineage>
</organism>
<accession>A0A6L5XGQ6</accession>
<evidence type="ECO:0000313" key="4">
    <source>
        <dbReference type="Proteomes" id="UP000483362"/>
    </source>
</evidence>
<evidence type="ECO:0000256" key="1">
    <source>
        <dbReference type="SAM" id="Phobius"/>
    </source>
</evidence>
<feature type="transmembrane region" description="Helical" evidence="1">
    <location>
        <begin position="268"/>
        <end position="287"/>
    </location>
</feature>
<feature type="transmembrane region" description="Helical" evidence="1">
    <location>
        <begin position="7"/>
        <end position="24"/>
    </location>
</feature>
<evidence type="ECO:0000259" key="2">
    <source>
        <dbReference type="Pfam" id="PF01757"/>
    </source>
</evidence>
<keyword evidence="3" id="KW-0808">Transferase</keyword>
<dbReference type="EMBL" id="VULT01000027">
    <property type="protein sequence ID" value="MSS18632.1"/>
    <property type="molecule type" value="Genomic_DNA"/>
</dbReference>
<reference evidence="3 4" key="1">
    <citation type="submission" date="2019-08" db="EMBL/GenBank/DDBJ databases">
        <title>In-depth cultivation of the pig gut microbiome towards novel bacterial diversity and tailored functional studies.</title>
        <authorList>
            <person name="Wylensek D."/>
            <person name="Hitch T.C.A."/>
            <person name="Clavel T."/>
        </authorList>
    </citation>
    <scope>NUCLEOTIDE SEQUENCE [LARGE SCALE GENOMIC DNA]</scope>
    <source>
        <strain evidence="3 4">Oil-RF-744-WCA-WT-10</strain>
    </source>
</reference>
<feature type="transmembrane region" description="Helical" evidence="1">
    <location>
        <begin position="206"/>
        <end position="229"/>
    </location>
</feature>
<feature type="transmembrane region" description="Helical" evidence="1">
    <location>
        <begin position="144"/>
        <end position="161"/>
    </location>
</feature>
<keyword evidence="1" id="KW-1133">Transmembrane helix</keyword>
<gene>
    <name evidence="3" type="ORF">FYJ29_12835</name>
</gene>
<protein>
    <submittedName>
        <fullName evidence="3">Acyltransferase family protein</fullName>
    </submittedName>
</protein>
<proteinExistence type="predicted"/>
<dbReference type="PANTHER" id="PTHR37312">
    <property type="entry name" value="MEMBRANE-BOUND ACYLTRANSFERASE YKRP-RELATED"/>
    <property type="match status" value="1"/>
</dbReference>
<sequence length="345" mass="39618">MAKQRQAWLDYVRFFSIFLVIVFHTPPRLPLLDNAVVLNLRVPVFFCISGFLYSIDRWSGFKQYALHRSKQIVVPYVTFFLIFYPLWLVVGRRLGDHPQVAALKPLWEMLLGDPKVVLPTFWYLSCLYAMQLLYYWVERLVPRRWLMVATVLLSGCAFVAFELQHSRIEYAWWRFWNVGNALRFMPFYALGNCFKRQLSALSFTSWRTVAGYAVLALLSVVGMAAVAPLDTSDNPLYMLCRIPAGLMVIPAYFGVAKWLAARLGHSKVVEFVTVSGTVYLGLQNYFIDAAKLLLTRVCGAGYAVDHAWLKLVIAVAVMAAIYPVAWLVDRYTPWLIGKGKYFDKY</sequence>
<feature type="transmembrane region" description="Helical" evidence="1">
    <location>
        <begin position="173"/>
        <end position="194"/>
    </location>
</feature>
<feature type="transmembrane region" description="Helical" evidence="1">
    <location>
        <begin position="73"/>
        <end position="90"/>
    </location>
</feature>
<dbReference type="PANTHER" id="PTHR37312:SF1">
    <property type="entry name" value="MEMBRANE-BOUND ACYLTRANSFERASE YKRP-RELATED"/>
    <property type="match status" value="1"/>
</dbReference>
<dbReference type="InterPro" id="IPR052734">
    <property type="entry name" value="Nod_factor_acetyltransferase"/>
</dbReference>